<sequence>MTANLSAVVFSFCTGPLWAQDQMTLLLDWFDNPDHGPAIIAQERGYVAILDLEAEIIAPADPSPHLRLVAADRADLAVSQQPALRLQILEGLPRKRIGTLTATPLKCLLVVEDGPIETPADLCGRRIGVSAGGVEEAVLGRLRETHGVRTDEVERINVNVSLSPALMSGQVDRVIGACCNVELNQMDIEDVPGRCFYVEEEGLPAYDGLIYMANPLTMDPDRLRRFLAATERAIQDIISHSQDSGEIFARLAPEMRDDLNRRACGDTSPRLALCPAAMGAGRSARFEVILREAGLIPDSNPVSDIAIDVTAP</sequence>
<gene>
    <name evidence="2" type="ORF">MUB52_10460</name>
</gene>
<dbReference type="SUPFAM" id="SSF53850">
    <property type="entry name" value="Periplasmic binding protein-like II"/>
    <property type="match status" value="1"/>
</dbReference>
<feature type="domain" description="SsuA/THI5-like" evidence="1">
    <location>
        <begin position="32"/>
        <end position="242"/>
    </location>
</feature>
<evidence type="ECO:0000259" key="1">
    <source>
        <dbReference type="Pfam" id="PF09084"/>
    </source>
</evidence>
<reference evidence="2 3" key="1">
    <citation type="submission" date="2022-04" db="EMBL/GenBank/DDBJ databases">
        <title>Roseobacter sp. WL0113 is a bacterium isolated from neritic sediment.</title>
        <authorList>
            <person name="Wang L."/>
            <person name="He W."/>
            <person name="Zhang D.-F."/>
        </authorList>
    </citation>
    <scope>NUCLEOTIDE SEQUENCE [LARGE SCALE GENOMIC DNA]</scope>
    <source>
        <strain evidence="2 3">WL0113</strain>
    </source>
</reference>
<comment type="caution">
    <text evidence="2">The sequence shown here is derived from an EMBL/GenBank/DDBJ whole genome shotgun (WGS) entry which is preliminary data.</text>
</comment>
<dbReference type="Gene3D" id="3.40.190.10">
    <property type="entry name" value="Periplasmic binding protein-like II"/>
    <property type="match status" value="2"/>
</dbReference>
<dbReference type="InterPro" id="IPR015168">
    <property type="entry name" value="SsuA/THI5"/>
</dbReference>
<dbReference type="InterPro" id="IPR027939">
    <property type="entry name" value="NMT1/THI5"/>
</dbReference>
<protein>
    <submittedName>
        <fullName evidence="2">ABC transporter substrate-binding protein</fullName>
    </submittedName>
</protein>
<proteinExistence type="predicted"/>
<name>A0ABT3BE47_9RHOB</name>
<dbReference type="Proteomes" id="UP001208690">
    <property type="component" value="Unassembled WGS sequence"/>
</dbReference>
<dbReference type="RefSeq" id="WP_263844167.1">
    <property type="nucleotide sequence ID" value="NZ_JALIEB010000005.1"/>
</dbReference>
<dbReference type="Pfam" id="PF09084">
    <property type="entry name" value="NMT1"/>
    <property type="match status" value="1"/>
</dbReference>
<dbReference type="PANTHER" id="PTHR31528">
    <property type="entry name" value="4-AMINO-5-HYDROXYMETHYL-2-METHYLPYRIMIDINE PHOSPHATE SYNTHASE THI11-RELATED"/>
    <property type="match status" value="1"/>
</dbReference>
<accession>A0ABT3BE47</accession>
<dbReference type="EMBL" id="JALIEB010000005">
    <property type="protein sequence ID" value="MCV3271852.1"/>
    <property type="molecule type" value="Genomic_DNA"/>
</dbReference>
<keyword evidence="3" id="KW-1185">Reference proteome</keyword>
<evidence type="ECO:0000313" key="3">
    <source>
        <dbReference type="Proteomes" id="UP001208690"/>
    </source>
</evidence>
<evidence type="ECO:0000313" key="2">
    <source>
        <dbReference type="EMBL" id="MCV3271852.1"/>
    </source>
</evidence>
<organism evidence="2 3">
    <name type="scientific">Roseobacter sinensis</name>
    <dbReference type="NCBI Taxonomy" id="2931391"/>
    <lineage>
        <taxon>Bacteria</taxon>
        <taxon>Pseudomonadati</taxon>
        <taxon>Pseudomonadota</taxon>
        <taxon>Alphaproteobacteria</taxon>
        <taxon>Rhodobacterales</taxon>
        <taxon>Roseobacteraceae</taxon>
        <taxon>Roseobacter</taxon>
    </lineage>
</organism>
<dbReference type="PANTHER" id="PTHR31528:SF3">
    <property type="entry name" value="THIAMINE BIOSYNTHESIS PROTEIN HI_0357-RELATED"/>
    <property type="match status" value="1"/>
</dbReference>